<proteinExistence type="inferred from homology"/>
<comment type="caution">
    <text evidence="3">The sequence shown here is derived from an EMBL/GenBank/DDBJ whole genome shotgun (WGS) entry which is preliminary data.</text>
</comment>
<protein>
    <recommendedName>
        <fullName evidence="2">PF03932 family protein CutC</fullName>
    </recommendedName>
</protein>
<dbReference type="RefSeq" id="WP_315953433.1">
    <property type="nucleotide sequence ID" value="NZ_JAWCUD010000006.1"/>
</dbReference>
<accession>A0ABU3RGZ8</accession>
<dbReference type="SUPFAM" id="SSF110395">
    <property type="entry name" value="CutC-like"/>
    <property type="match status" value="1"/>
</dbReference>
<evidence type="ECO:0000313" key="4">
    <source>
        <dbReference type="Proteomes" id="UP001260980"/>
    </source>
</evidence>
<comment type="caution">
    <text evidence="2">Once thought to be involved in copper homeostasis, experiments in E.coli have shown this is not the case.</text>
</comment>
<gene>
    <name evidence="2" type="primary">cutC</name>
    <name evidence="3" type="ORF">RQP52_19675</name>
</gene>
<organism evidence="3 4">
    <name type="scientific">Paenibacillus violae</name>
    <dbReference type="NCBI Taxonomy" id="3077234"/>
    <lineage>
        <taxon>Bacteria</taxon>
        <taxon>Bacillati</taxon>
        <taxon>Bacillota</taxon>
        <taxon>Bacilli</taxon>
        <taxon>Bacillales</taxon>
        <taxon>Paenibacillaceae</taxon>
        <taxon>Paenibacillus</taxon>
    </lineage>
</organism>
<dbReference type="PANTHER" id="PTHR12598:SF0">
    <property type="entry name" value="COPPER HOMEOSTASIS PROTEIN CUTC HOMOLOG"/>
    <property type="match status" value="1"/>
</dbReference>
<dbReference type="HAMAP" id="MF_00795">
    <property type="entry name" value="CutC"/>
    <property type="match status" value="1"/>
</dbReference>
<dbReference type="InterPro" id="IPR005627">
    <property type="entry name" value="CutC-like"/>
</dbReference>
<dbReference type="Proteomes" id="UP001260980">
    <property type="component" value="Unassembled WGS sequence"/>
</dbReference>
<dbReference type="PANTHER" id="PTHR12598">
    <property type="entry name" value="COPPER HOMEOSTASIS PROTEIN CUTC"/>
    <property type="match status" value="1"/>
</dbReference>
<dbReference type="EMBL" id="JAWCUD010000006">
    <property type="protein sequence ID" value="MDU0203304.1"/>
    <property type="molecule type" value="Genomic_DNA"/>
</dbReference>
<sequence>MKRVLLEVIATSVRDVIAAERSGADRIELITGMLEGGLTPSYGLIEAAVKATKLPVQVMIRPHSYSFFYDRLDVAAMITDIRMVKQLGAAGVVLGALTPDRRPDVEVLARLLEEAEGLSVTFHRAFDEVRDVHEALDELEKFKQIDRILTSGGKPNVLDAVQEMKHLVAWSQKTSIRILAGSGLTIASLPAFVAETGVQEVHFGKGVRVNGDPLSPIDPVRIQQIKEHRYESTKTDV</sequence>
<evidence type="ECO:0000256" key="2">
    <source>
        <dbReference type="HAMAP-Rule" id="MF_00795"/>
    </source>
</evidence>
<dbReference type="InterPro" id="IPR036822">
    <property type="entry name" value="CutC-like_dom_sf"/>
</dbReference>
<reference evidence="3 4" key="1">
    <citation type="submission" date="2023-10" db="EMBL/GenBank/DDBJ databases">
        <title>Paenibacillus strain PFR10 Genome sequencing and assembly.</title>
        <authorList>
            <person name="Kim I."/>
        </authorList>
    </citation>
    <scope>NUCLEOTIDE SEQUENCE [LARGE SCALE GENOMIC DNA]</scope>
    <source>
        <strain evidence="3 4">PFR10</strain>
    </source>
</reference>
<dbReference type="Gene3D" id="3.20.20.380">
    <property type="entry name" value="Copper homeostasis (CutC) domain"/>
    <property type="match status" value="1"/>
</dbReference>
<comment type="similarity">
    <text evidence="1 2">Belongs to the CutC family.</text>
</comment>
<comment type="subcellular location">
    <subcellularLocation>
        <location evidence="2">Cytoplasm</location>
    </subcellularLocation>
</comment>
<dbReference type="Pfam" id="PF03932">
    <property type="entry name" value="CutC"/>
    <property type="match status" value="1"/>
</dbReference>
<keyword evidence="4" id="KW-1185">Reference proteome</keyword>
<evidence type="ECO:0000256" key="1">
    <source>
        <dbReference type="ARBA" id="ARBA00007768"/>
    </source>
</evidence>
<evidence type="ECO:0000313" key="3">
    <source>
        <dbReference type="EMBL" id="MDU0203304.1"/>
    </source>
</evidence>
<keyword evidence="2" id="KW-0963">Cytoplasm</keyword>
<name>A0ABU3RGZ8_9BACL</name>